<dbReference type="EMBL" id="NRSZ01000996">
    <property type="protein sequence ID" value="PNY24002.1"/>
    <property type="molecule type" value="Genomic_DNA"/>
</dbReference>
<dbReference type="InterPro" id="IPR001763">
    <property type="entry name" value="Rhodanese-like_dom"/>
</dbReference>
<dbReference type="SUPFAM" id="SSF52821">
    <property type="entry name" value="Rhodanese/Cell cycle control phosphatase"/>
    <property type="match status" value="1"/>
</dbReference>
<dbReference type="AlphaFoldDB" id="A0A2K3Q8W5"/>
<proteinExistence type="predicted"/>
<organism evidence="2 3">
    <name type="scientific">Tolypocladium capitatum</name>
    <dbReference type="NCBI Taxonomy" id="45235"/>
    <lineage>
        <taxon>Eukaryota</taxon>
        <taxon>Fungi</taxon>
        <taxon>Dikarya</taxon>
        <taxon>Ascomycota</taxon>
        <taxon>Pezizomycotina</taxon>
        <taxon>Sordariomycetes</taxon>
        <taxon>Hypocreomycetidae</taxon>
        <taxon>Hypocreales</taxon>
        <taxon>Ophiocordycipitaceae</taxon>
        <taxon>Tolypocladium</taxon>
    </lineage>
</organism>
<dbReference type="Proteomes" id="UP000236621">
    <property type="component" value="Unassembled WGS sequence"/>
</dbReference>
<evidence type="ECO:0000313" key="2">
    <source>
        <dbReference type="EMBL" id="PNY24002.1"/>
    </source>
</evidence>
<dbReference type="PANTHER" id="PTHR44086:SF10">
    <property type="entry name" value="THIOSULFATE SULFURTRANSFERASE_RHODANESE-LIKE DOMAIN-CONTAINING PROTEIN 3"/>
    <property type="match status" value="1"/>
</dbReference>
<dbReference type="GO" id="GO:0005739">
    <property type="term" value="C:mitochondrion"/>
    <property type="evidence" value="ECO:0007669"/>
    <property type="project" value="TreeGrafter"/>
</dbReference>
<dbReference type="Pfam" id="PF00581">
    <property type="entry name" value="Rhodanese"/>
    <property type="match status" value="1"/>
</dbReference>
<evidence type="ECO:0000259" key="1">
    <source>
        <dbReference type="PROSITE" id="PS50206"/>
    </source>
</evidence>
<dbReference type="Gene3D" id="3.40.250.10">
    <property type="entry name" value="Rhodanese-like domain"/>
    <property type="match status" value="1"/>
</dbReference>
<protein>
    <submittedName>
        <fullName evidence="2">Rhodanese domain protein</fullName>
    </submittedName>
</protein>
<keyword evidence="3" id="KW-1185">Reference proteome</keyword>
<evidence type="ECO:0000313" key="3">
    <source>
        <dbReference type="Proteomes" id="UP000236621"/>
    </source>
</evidence>
<sequence>MTAARRALASAPATLLLRSTARPVAARASRRLPAAAAPISARTTASPWPVAAARRKSEAPRRYSAGGESQVPGSRIWTFDEVKQLAEAGGGGNRAAEGRSRETVVIVGMFLFSLRPPMCAMRSNANAEKPPCADVREPGELHSTGKIPGAVNIPITSAVQSFHVADDDFEAMYGFARPPRDATLLFYCKAGVRARSAAALARHAGWDSVGEYTGSWLDWEARGGPVERVSSSGGGQK</sequence>
<dbReference type="STRING" id="45235.A0A2K3Q8W5"/>
<comment type="caution">
    <text evidence="2">The sequence shown here is derived from an EMBL/GenBank/DDBJ whole genome shotgun (WGS) entry which is preliminary data.</text>
</comment>
<feature type="domain" description="Rhodanese" evidence="1">
    <location>
        <begin position="126"/>
        <end position="228"/>
    </location>
</feature>
<dbReference type="OrthoDB" id="566238at2759"/>
<dbReference type="PROSITE" id="PS50206">
    <property type="entry name" value="RHODANESE_3"/>
    <property type="match status" value="1"/>
</dbReference>
<dbReference type="PANTHER" id="PTHR44086">
    <property type="entry name" value="THIOSULFATE SULFURTRANSFERASE RDL2, MITOCHONDRIAL-RELATED"/>
    <property type="match status" value="1"/>
</dbReference>
<dbReference type="InterPro" id="IPR036873">
    <property type="entry name" value="Rhodanese-like_dom_sf"/>
</dbReference>
<name>A0A2K3Q8W5_9HYPO</name>
<dbReference type="GO" id="GO:0004792">
    <property type="term" value="F:thiosulfate-cyanide sulfurtransferase activity"/>
    <property type="evidence" value="ECO:0007669"/>
    <property type="project" value="TreeGrafter"/>
</dbReference>
<reference evidence="2 3" key="1">
    <citation type="submission" date="2017-08" db="EMBL/GenBank/DDBJ databases">
        <title>Harnessing the power of phylogenomics to disentangle the directionality and signatures of interkingdom host jumping in the parasitic fungal genus Tolypocladium.</title>
        <authorList>
            <person name="Quandt C.A."/>
            <person name="Patterson W."/>
            <person name="Spatafora J.W."/>
        </authorList>
    </citation>
    <scope>NUCLEOTIDE SEQUENCE [LARGE SCALE GENOMIC DNA]</scope>
    <source>
        <strain evidence="2 3">CBS 113982</strain>
    </source>
</reference>
<gene>
    <name evidence="2" type="ORF">TCAP_06072</name>
</gene>
<dbReference type="SMART" id="SM00450">
    <property type="entry name" value="RHOD"/>
    <property type="match status" value="1"/>
</dbReference>
<accession>A0A2K3Q8W5</accession>